<dbReference type="AlphaFoldDB" id="B3CFF5"/>
<dbReference type="Pfam" id="PF16249">
    <property type="entry name" value="DUF4906"/>
    <property type="match status" value="1"/>
</dbReference>
<dbReference type="eggNOG" id="ENOG5030J9J">
    <property type="taxonomic scope" value="Bacteria"/>
</dbReference>
<sequence>MLMITNILLTDMKHYFLLFILLLVIITIEGCTEELHPETNGTNSPVLNEGELTKAVLDLSVNTFAVEAQAETRASIPSNIPENETSEEKEVHNIWVFQYDAVTKELLIKPRYYTITDQIMLQDLPVYLKAGIPSFVYVVTNTGYDNWVNDDTDTSWQKFKNLEQLKKQTLPTAFPLRSIDKVSIPMVGASEEVEVTTGITVTVPVTRMYAKLKVKVEMLKAEMKLNNVNVRQIPNICRIETFAGDGNGEPMNAVPFPDGTTFSSIAFAASDLEKSEDKEWAVFYVPENLQGEIENQGGNKSDAAPTNALVVDVTAEIGGEKYLYAAYPGGNSLNNFNIQRNQVYRMTLTITGEKGQNNPSSNCFVVKPNGFLSFEPYYRVETGGGYNFADYLSPHDENLKIASVGIIWQTKDCIGDNTNGTLVQLGENTGDIHQKIYVRTQKKGNALIGAYNSKGDVLWSWHIWVTDHEPDNLGRAVTYYTYDWDNNGIYPEKPRIQGYAVMSCNLGALAENQKGIGTGLHRYPDEMTQAFGMLYQWGRKDPFPPLRNVVSEHHDYNDEHTDLHYDNSNQIEVHKTSGTDENKLFHSVIGSTLTGAVRHAIANPTVFITGTNDVNRNESYVQQKSNYFNNGDWCPIGESDNKLWGGLEPASEGMKAYTINQTNNVHIYDNYGTEKSIFDPCPTGWRVASGELWFEFTNTGLNPGSMSGINYDDKFSDGYGMNMYMQKWKDGPTSYFPTQGTRVGDGGGFRTNSCGNYHNATTDTDNRVNILHIHKDAGLFHIFEYQFYFYYVKSVAGPIRCVRDSK</sequence>
<accession>B3CFF5</accession>
<reference evidence="2 3" key="2">
    <citation type="submission" date="2008-04" db="EMBL/GenBank/DDBJ databases">
        <authorList>
            <person name="Fulton L."/>
            <person name="Clifton S."/>
            <person name="Fulton B."/>
            <person name="Xu J."/>
            <person name="Minx P."/>
            <person name="Pepin K.H."/>
            <person name="Johnson M."/>
            <person name="Thiruvilangam P."/>
            <person name="Bhonagiri V."/>
            <person name="Nash W.E."/>
            <person name="Mardis E.R."/>
            <person name="Wilson R.K."/>
        </authorList>
    </citation>
    <scope>NUCLEOTIDE SEQUENCE [LARGE SCALE GENOMIC DNA]</scope>
    <source>
        <strain evidence="2 3">DSM 17393</strain>
    </source>
</reference>
<protein>
    <recommendedName>
        <fullName evidence="1">DUF4906 domain-containing protein</fullName>
    </recommendedName>
</protein>
<gene>
    <name evidence="2" type="ORF">BACINT_04335</name>
</gene>
<dbReference type="Proteomes" id="UP000004596">
    <property type="component" value="Unassembled WGS sequence"/>
</dbReference>
<comment type="caution">
    <text evidence="2">The sequence shown here is derived from an EMBL/GenBank/DDBJ whole genome shotgun (WGS) entry which is preliminary data.</text>
</comment>
<name>B3CFF5_9BACE</name>
<dbReference type="EMBL" id="ABJL02000008">
    <property type="protein sequence ID" value="EDV05190.1"/>
    <property type="molecule type" value="Genomic_DNA"/>
</dbReference>
<evidence type="ECO:0000313" key="3">
    <source>
        <dbReference type="Proteomes" id="UP000004596"/>
    </source>
</evidence>
<feature type="domain" description="DUF4906" evidence="1">
    <location>
        <begin position="282"/>
        <end position="347"/>
    </location>
</feature>
<dbReference type="InterPro" id="IPR032594">
    <property type="entry name" value="DUF4906"/>
</dbReference>
<organism evidence="2 3">
    <name type="scientific">Bacteroides intestinalis DSM 17393</name>
    <dbReference type="NCBI Taxonomy" id="471870"/>
    <lineage>
        <taxon>Bacteria</taxon>
        <taxon>Pseudomonadati</taxon>
        <taxon>Bacteroidota</taxon>
        <taxon>Bacteroidia</taxon>
        <taxon>Bacteroidales</taxon>
        <taxon>Bacteroidaceae</taxon>
        <taxon>Bacteroides</taxon>
    </lineage>
</organism>
<reference evidence="2 3" key="1">
    <citation type="submission" date="2008-04" db="EMBL/GenBank/DDBJ databases">
        <title>Draft genome sequence of Bacteroides intestinalis (DSM 17393).</title>
        <authorList>
            <person name="Sudarsanam P."/>
            <person name="Ley R."/>
            <person name="Guruge J."/>
            <person name="Turnbaugh P.J."/>
            <person name="Mahowald M."/>
            <person name="Liep D."/>
            <person name="Gordon J."/>
        </authorList>
    </citation>
    <scope>NUCLEOTIDE SEQUENCE [LARGE SCALE GENOMIC DNA]</scope>
    <source>
        <strain evidence="2 3">DSM 17393</strain>
    </source>
</reference>
<proteinExistence type="predicted"/>
<dbReference type="STRING" id="471870.BACINT_04335"/>
<evidence type="ECO:0000259" key="1">
    <source>
        <dbReference type="Pfam" id="PF16249"/>
    </source>
</evidence>
<evidence type="ECO:0000313" key="2">
    <source>
        <dbReference type="EMBL" id="EDV05190.1"/>
    </source>
</evidence>